<evidence type="ECO:0000313" key="1">
    <source>
        <dbReference type="EMBL" id="ABK17582.1"/>
    </source>
</evidence>
<sequence>MIVKSFLGAAEATADLVDGALQIVSPMVRLRFKFPGDEKKGKHVLRFTVTLACGGENRFEFGYVEVD</sequence>
<reference evidence="1 2" key="1">
    <citation type="submission" date="2006-10" db="EMBL/GenBank/DDBJ databases">
        <title>Complete sequence of Syntrophobacter fumaroxidans MPOB.</title>
        <authorList>
            <consortium name="US DOE Joint Genome Institute"/>
            <person name="Copeland A."/>
            <person name="Lucas S."/>
            <person name="Lapidus A."/>
            <person name="Barry K."/>
            <person name="Detter J.C."/>
            <person name="Glavina del Rio T."/>
            <person name="Hammon N."/>
            <person name="Israni S."/>
            <person name="Pitluck S."/>
            <person name="Goltsman E.G."/>
            <person name="Martinez M."/>
            <person name="Schmutz J."/>
            <person name="Larimer F."/>
            <person name="Land M."/>
            <person name="Hauser L."/>
            <person name="Kyrpides N."/>
            <person name="Kim E."/>
            <person name="Boone D.R."/>
            <person name="Brockman F."/>
            <person name="Culley D."/>
            <person name="Ferry J."/>
            <person name="Gunsalus R."/>
            <person name="McInerney M.J."/>
            <person name="Morrison M."/>
            <person name="Plugge C."/>
            <person name="Rohlin L."/>
            <person name="Scholten J."/>
            <person name="Sieber J."/>
            <person name="Stams A.J.M."/>
            <person name="Worm P."/>
            <person name="Henstra A.M."/>
            <person name="Richardson P."/>
        </authorList>
    </citation>
    <scope>NUCLEOTIDE SEQUENCE [LARGE SCALE GENOMIC DNA]</scope>
    <source>
        <strain evidence="2">DSM 10017 / MPOB</strain>
    </source>
</reference>
<proteinExistence type="predicted"/>
<organism evidence="1 2">
    <name type="scientific">Syntrophobacter fumaroxidans (strain DSM 10017 / MPOB)</name>
    <dbReference type="NCBI Taxonomy" id="335543"/>
    <lineage>
        <taxon>Bacteria</taxon>
        <taxon>Pseudomonadati</taxon>
        <taxon>Thermodesulfobacteriota</taxon>
        <taxon>Syntrophobacteria</taxon>
        <taxon>Syntrophobacterales</taxon>
        <taxon>Syntrophobacteraceae</taxon>
        <taxon>Syntrophobacter</taxon>
    </lineage>
</organism>
<dbReference type="InParanoid" id="A0LJI0"/>
<dbReference type="Proteomes" id="UP000001784">
    <property type="component" value="Chromosome"/>
</dbReference>
<keyword evidence="2" id="KW-1185">Reference proteome</keyword>
<dbReference type="KEGG" id="sfu:Sfum_1897"/>
<name>A0LJI0_SYNFM</name>
<accession>A0LJI0</accession>
<gene>
    <name evidence="1" type="ordered locus">Sfum_1897</name>
</gene>
<dbReference type="HOGENOM" id="CLU_2810952_0_0_7"/>
<dbReference type="EMBL" id="CP000478">
    <property type="protein sequence ID" value="ABK17582.1"/>
    <property type="molecule type" value="Genomic_DNA"/>
</dbReference>
<evidence type="ECO:0000313" key="2">
    <source>
        <dbReference type="Proteomes" id="UP000001784"/>
    </source>
</evidence>
<dbReference type="RefSeq" id="WP_011698752.1">
    <property type="nucleotide sequence ID" value="NC_008554.1"/>
</dbReference>
<dbReference type="AlphaFoldDB" id="A0LJI0"/>
<protein>
    <submittedName>
        <fullName evidence="1">Uncharacterized protein</fullName>
    </submittedName>
</protein>